<accession>A0ABN3C6H5</accession>
<evidence type="ECO:0008006" key="3">
    <source>
        <dbReference type="Google" id="ProtNLM"/>
    </source>
</evidence>
<proteinExistence type="predicted"/>
<gene>
    <name evidence="1" type="ORF">GCM10009850_004870</name>
</gene>
<protein>
    <recommendedName>
        <fullName evidence="3">Circularly permuted type 2 ATP-grasp protein</fullName>
    </recommendedName>
</protein>
<comment type="caution">
    <text evidence="1">The sequence shown here is derived from an EMBL/GenBank/DDBJ whole genome shotgun (WGS) entry which is preliminary data.</text>
</comment>
<evidence type="ECO:0000313" key="1">
    <source>
        <dbReference type="EMBL" id="GAA2204678.1"/>
    </source>
</evidence>
<evidence type="ECO:0000313" key="2">
    <source>
        <dbReference type="Proteomes" id="UP001499843"/>
    </source>
</evidence>
<dbReference type="SUPFAM" id="SSF56059">
    <property type="entry name" value="Glutathione synthetase ATP-binding domain-like"/>
    <property type="match status" value="1"/>
</dbReference>
<name>A0ABN3C6H5_9ACTN</name>
<dbReference type="EMBL" id="BAAAQX010000001">
    <property type="protein sequence ID" value="GAA2204678.1"/>
    <property type="molecule type" value="Genomic_DNA"/>
</dbReference>
<reference evidence="1 2" key="1">
    <citation type="journal article" date="2019" name="Int. J. Syst. Evol. Microbiol.">
        <title>The Global Catalogue of Microorganisms (GCM) 10K type strain sequencing project: providing services to taxonomists for standard genome sequencing and annotation.</title>
        <authorList>
            <consortium name="The Broad Institute Genomics Platform"/>
            <consortium name="The Broad Institute Genome Sequencing Center for Infectious Disease"/>
            <person name="Wu L."/>
            <person name="Ma J."/>
        </authorList>
    </citation>
    <scope>NUCLEOTIDE SEQUENCE [LARGE SCALE GENOMIC DNA]</scope>
    <source>
        <strain evidence="1 2">JCM 16114</strain>
    </source>
</reference>
<sequence>MAAEVPGRSARWPGWDEGFPARVRRVMAESGARPPTDGVPAASPLCVRSGRREPLERLVAAYHRLIETVVAVYPQDERLREVLAWPAALRPEEFAGEAIAAGRVHVMRLDTMPQPDGGLKVLETNANCPGGMGVGGLAARWRPLLTTGGLRLPPPLPGEAPHWVGRWLVEAAEQETGRRPDVVALLRPEGGHRTEFSRYLAALAGLGVRVVEADPREVRLAGDRVLVRGEAVRCAYAKIGMRDFARLRPELEPYVRAVRSGALFVQNGLHGRLIGDNKLCLAVLSDPRYADLFDPADLALVRGSIPWSRNLAACDAATVRLIRARPGDYVLKRPLDTRGRGVVVGLESRDWATAVDAGLAGRWLVQSYCPAPVMRSPDGALLRHDLVLAAVNGRLAVAASRAAGGERLNIARGGLAHPVYL</sequence>
<keyword evidence="2" id="KW-1185">Reference proteome</keyword>
<dbReference type="Proteomes" id="UP001499843">
    <property type="component" value="Unassembled WGS sequence"/>
</dbReference>
<organism evidence="1 2">
    <name type="scientific">Nonomuraea monospora</name>
    <dbReference type="NCBI Taxonomy" id="568818"/>
    <lineage>
        <taxon>Bacteria</taxon>
        <taxon>Bacillati</taxon>
        <taxon>Actinomycetota</taxon>
        <taxon>Actinomycetes</taxon>
        <taxon>Streptosporangiales</taxon>
        <taxon>Streptosporangiaceae</taxon>
        <taxon>Nonomuraea</taxon>
    </lineage>
</organism>